<proteinExistence type="predicted"/>
<dbReference type="Proteomes" id="UP001218788">
    <property type="component" value="Unassembled WGS sequence"/>
</dbReference>
<keyword evidence="2" id="KW-1185">Reference proteome</keyword>
<protein>
    <recommendedName>
        <fullName evidence="3">Lipoprotein</fullName>
    </recommendedName>
</protein>
<dbReference type="NCBIfam" id="NF047637">
    <property type="entry name" value="lipo_CC0125"/>
    <property type="match status" value="1"/>
</dbReference>
<evidence type="ECO:0000313" key="2">
    <source>
        <dbReference type="Proteomes" id="UP001218788"/>
    </source>
</evidence>
<name>A0ABT5L0Z9_9ALTE</name>
<reference evidence="1 2" key="1">
    <citation type="submission" date="2022-10" db="EMBL/GenBank/DDBJ databases">
        <title>Alteromonas sp. chi3 Genome sequencing.</title>
        <authorList>
            <person name="Park S."/>
        </authorList>
    </citation>
    <scope>NUCLEOTIDE SEQUENCE [LARGE SCALE GENOMIC DNA]</scope>
    <source>
        <strain evidence="2">chi3</strain>
    </source>
</reference>
<evidence type="ECO:0008006" key="3">
    <source>
        <dbReference type="Google" id="ProtNLM"/>
    </source>
</evidence>
<evidence type="ECO:0000313" key="1">
    <source>
        <dbReference type="EMBL" id="MDC8830700.1"/>
    </source>
</evidence>
<dbReference type="EMBL" id="JAQQXP010000001">
    <property type="protein sequence ID" value="MDC8830700.1"/>
    <property type="molecule type" value="Genomic_DNA"/>
</dbReference>
<organism evidence="1 2">
    <name type="scientific">Alteromonas gilva</name>
    <dbReference type="NCBI Taxonomy" id="2987522"/>
    <lineage>
        <taxon>Bacteria</taxon>
        <taxon>Pseudomonadati</taxon>
        <taxon>Pseudomonadota</taxon>
        <taxon>Gammaproteobacteria</taxon>
        <taxon>Alteromonadales</taxon>
        <taxon>Alteromonadaceae</taxon>
        <taxon>Alteromonas/Salinimonas group</taxon>
        <taxon>Alteromonas</taxon>
    </lineage>
</organism>
<gene>
    <name evidence="1" type="ORF">OIK42_07990</name>
</gene>
<accession>A0ABT5L0Z9</accession>
<sequence length="199" mass="21208">MNAIISVEFTLLVKLFSNTQLAKALLVTAFTTCILTGCAGQALVATPYKAAQSPGGEGYTSHRLSESKYKITYKANEATTAQQLADYAHQRATELTLTKGFSWYRVISAKSVMLPGMDEQQIMTAAPQQNTVDGAATGDVNTTALPKNQQCSVSGCEQVTAPEPVGAVSTMDTGPAKYYTMTIQLGHHEPAPEQAIVVD</sequence>
<comment type="caution">
    <text evidence="1">The sequence shown here is derived from an EMBL/GenBank/DDBJ whole genome shotgun (WGS) entry which is preliminary data.</text>
</comment>
<dbReference type="RefSeq" id="WP_273639618.1">
    <property type="nucleotide sequence ID" value="NZ_JAQQXP010000001.1"/>
</dbReference>